<accession>A0ABN5WWH6</accession>
<gene>
    <name evidence="1" type="ORF">HORIV_12920</name>
</gene>
<protein>
    <submittedName>
        <fullName evidence="1">Uncharacterized protein</fullName>
    </submittedName>
</protein>
<evidence type="ECO:0000313" key="1">
    <source>
        <dbReference type="EMBL" id="BBI48871.1"/>
    </source>
</evidence>
<organism evidence="1 2">
    <name type="scientific">Vreelandella olivaria</name>
    <dbReference type="NCBI Taxonomy" id="390919"/>
    <lineage>
        <taxon>Bacteria</taxon>
        <taxon>Pseudomonadati</taxon>
        <taxon>Pseudomonadota</taxon>
        <taxon>Gammaproteobacteria</taxon>
        <taxon>Oceanospirillales</taxon>
        <taxon>Halomonadaceae</taxon>
        <taxon>Vreelandella</taxon>
    </lineage>
</organism>
<keyword evidence="2" id="KW-1185">Reference proteome</keyword>
<evidence type="ECO:0000313" key="2">
    <source>
        <dbReference type="Proteomes" id="UP000289555"/>
    </source>
</evidence>
<reference evidence="2" key="1">
    <citation type="journal article" date="2019" name="Microbiol. Resour. Announc.">
        <title>Complete Genome Sequence of Halomonas olivaria, a Moderately Halophilic Bacterium Isolated from Olive Processing Effluents, Obtained by Nanopore Sequencing.</title>
        <authorList>
            <person name="Nagata S."/>
            <person name="Ii K.M."/>
            <person name="Tsukimi T."/>
            <person name="Miura M.C."/>
            <person name="Galipon J."/>
            <person name="Arakawa K."/>
        </authorList>
    </citation>
    <scope>NUCLEOTIDE SEQUENCE [LARGE SCALE GENOMIC DNA]</scope>
    <source>
        <strain evidence="2">TYRC17</strain>
    </source>
</reference>
<dbReference type="Proteomes" id="UP000289555">
    <property type="component" value="Chromosome"/>
</dbReference>
<dbReference type="EMBL" id="AP019416">
    <property type="protein sequence ID" value="BBI48871.1"/>
    <property type="molecule type" value="Genomic_DNA"/>
</dbReference>
<name>A0ABN5WWH6_9GAMM</name>
<proteinExistence type="predicted"/>
<sequence length="75" mass="8167">MGAFRMNRISESMHVAKRGEVRLEEPGGSSGLFDGMDNGRSASLITSVHMDGPLTSRALAVLPVLLPLKLRWQCD</sequence>